<evidence type="ECO:0000313" key="2">
    <source>
        <dbReference type="Proteomes" id="UP000821865"/>
    </source>
</evidence>
<gene>
    <name evidence="1" type="ORF">HPB49_018166</name>
</gene>
<dbReference type="Proteomes" id="UP000821865">
    <property type="component" value="Chromosome 10"/>
</dbReference>
<sequence>MFVPLFHSWVQPIASFATRHAAPGRVLARLVWEAISELSKHNAVFVAVISDGASTNKAMCSSFGIKRKLHAPKHKVDHPCVPDQQLYFLCDVPHTIKCIRNHLLRHKYGMIGQHKINFDRCRKLQEVDGKQQLRGIRKMLRKMNVRLAVEDLVADLSKGARYELTGKLNQDPLESPPGAIWPATPPPLLGLTAAAAPGESGHPTRATGDKMAGQQAGMRGYDPDAMIWTTVSTPDNGEPAPPSTFKSTALAAAVARRTRDRVLTAAVTDAASPGAPTAGVCHDKPPPHASPTAGNKGKHSAAWKPLPLPKPAPEEFVVVVEPKTRVSLSEAFQEHGLGRAFIAYLGPASVQVITVLPVREQNIILVYTSKPEIADKIIGDFDVNSADGRVPLTGHLRQDGGNVCYGVVTVRNTDTEETLRSSLQWRQGEILEIRKFGTSNKARLTFSGKEKPRYVHYEAMLIQVRPYQRTIPACGHCGVVGHRIDACPGPRPDKCGVCGQPAQLLDGARASHECTPKCSLCGGAHATGDHTCTAKYRPLQPKRSYSTSKRTKRRRKSANRPPPQPKNLGEDMDSSSSVPEMPTHGHSTTEARLSAMETHMMTRFNALQAQVTVALKAAIDKIPCLIAAHVIKPTSSMRRSGPLKRIVSPNIKVD</sequence>
<name>A0ACB8DPW9_DERSI</name>
<evidence type="ECO:0000313" key="1">
    <source>
        <dbReference type="EMBL" id="KAH7974692.1"/>
    </source>
</evidence>
<keyword evidence="2" id="KW-1185">Reference proteome</keyword>
<organism evidence="1 2">
    <name type="scientific">Dermacentor silvarum</name>
    <name type="common">Tick</name>
    <dbReference type="NCBI Taxonomy" id="543639"/>
    <lineage>
        <taxon>Eukaryota</taxon>
        <taxon>Metazoa</taxon>
        <taxon>Ecdysozoa</taxon>
        <taxon>Arthropoda</taxon>
        <taxon>Chelicerata</taxon>
        <taxon>Arachnida</taxon>
        <taxon>Acari</taxon>
        <taxon>Parasitiformes</taxon>
        <taxon>Ixodida</taxon>
        <taxon>Ixodoidea</taxon>
        <taxon>Ixodidae</taxon>
        <taxon>Rhipicephalinae</taxon>
        <taxon>Dermacentor</taxon>
    </lineage>
</organism>
<proteinExistence type="predicted"/>
<accession>A0ACB8DPW9</accession>
<reference evidence="1" key="1">
    <citation type="submission" date="2020-05" db="EMBL/GenBank/DDBJ databases">
        <title>Large-scale comparative analyses of tick genomes elucidate their genetic diversity and vector capacities.</title>
        <authorList>
            <person name="Jia N."/>
            <person name="Wang J."/>
            <person name="Shi W."/>
            <person name="Du L."/>
            <person name="Sun Y."/>
            <person name="Zhan W."/>
            <person name="Jiang J."/>
            <person name="Wang Q."/>
            <person name="Zhang B."/>
            <person name="Ji P."/>
            <person name="Sakyi L.B."/>
            <person name="Cui X."/>
            <person name="Yuan T."/>
            <person name="Jiang B."/>
            <person name="Yang W."/>
            <person name="Lam T.T.-Y."/>
            <person name="Chang Q."/>
            <person name="Ding S."/>
            <person name="Wang X."/>
            <person name="Zhu J."/>
            <person name="Ruan X."/>
            <person name="Zhao L."/>
            <person name="Wei J."/>
            <person name="Que T."/>
            <person name="Du C."/>
            <person name="Cheng J."/>
            <person name="Dai P."/>
            <person name="Han X."/>
            <person name="Huang E."/>
            <person name="Gao Y."/>
            <person name="Liu J."/>
            <person name="Shao H."/>
            <person name="Ye R."/>
            <person name="Li L."/>
            <person name="Wei W."/>
            <person name="Wang X."/>
            <person name="Wang C."/>
            <person name="Yang T."/>
            <person name="Huo Q."/>
            <person name="Li W."/>
            <person name="Guo W."/>
            <person name="Chen H."/>
            <person name="Zhou L."/>
            <person name="Ni X."/>
            <person name="Tian J."/>
            <person name="Zhou Y."/>
            <person name="Sheng Y."/>
            <person name="Liu T."/>
            <person name="Pan Y."/>
            <person name="Xia L."/>
            <person name="Li J."/>
            <person name="Zhao F."/>
            <person name="Cao W."/>
        </authorList>
    </citation>
    <scope>NUCLEOTIDE SEQUENCE</scope>
    <source>
        <strain evidence="1">Dsil-2018</strain>
    </source>
</reference>
<comment type="caution">
    <text evidence="1">The sequence shown here is derived from an EMBL/GenBank/DDBJ whole genome shotgun (WGS) entry which is preliminary data.</text>
</comment>
<protein>
    <submittedName>
        <fullName evidence="1">Uncharacterized protein</fullName>
    </submittedName>
</protein>
<dbReference type="EMBL" id="CM023479">
    <property type="protein sequence ID" value="KAH7974692.1"/>
    <property type="molecule type" value="Genomic_DNA"/>
</dbReference>